<dbReference type="InterPro" id="IPR013656">
    <property type="entry name" value="PAS_4"/>
</dbReference>
<evidence type="ECO:0000256" key="6">
    <source>
        <dbReference type="ARBA" id="ARBA00023159"/>
    </source>
</evidence>
<dbReference type="SMART" id="SM00382">
    <property type="entry name" value="AAA"/>
    <property type="match status" value="1"/>
</dbReference>
<dbReference type="InterPro" id="IPR009057">
    <property type="entry name" value="Homeodomain-like_sf"/>
</dbReference>
<keyword evidence="4" id="KW-0805">Transcription regulation</keyword>
<feature type="domain" description="Sigma-54 factor interaction" evidence="8">
    <location>
        <begin position="166"/>
        <end position="396"/>
    </location>
</feature>
<dbReference type="Gene3D" id="1.10.8.60">
    <property type="match status" value="1"/>
</dbReference>
<dbReference type="SUPFAM" id="SSF55785">
    <property type="entry name" value="PYP-like sensor domain (PAS domain)"/>
    <property type="match status" value="1"/>
</dbReference>
<dbReference type="RefSeq" id="WP_189046619.1">
    <property type="nucleotide sequence ID" value="NZ_BMJQ01000006.1"/>
</dbReference>
<keyword evidence="3" id="KW-0902">Two-component regulatory system</keyword>
<evidence type="ECO:0000256" key="3">
    <source>
        <dbReference type="ARBA" id="ARBA00023012"/>
    </source>
</evidence>
<dbReference type="Pfam" id="PF08448">
    <property type="entry name" value="PAS_4"/>
    <property type="match status" value="1"/>
</dbReference>
<dbReference type="InterPro" id="IPR025662">
    <property type="entry name" value="Sigma_54_int_dom_ATP-bd_1"/>
</dbReference>
<dbReference type="GO" id="GO:0005524">
    <property type="term" value="F:ATP binding"/>
    <property type="evidence" value="ECO:0007669"/>
    <property type="project" value="UniProtKB-KW"/>
</dbReference>
<sequence>MPSHDPTKASEEFFQDASAIHRRAMQSLFDRLDRLCEGAIAVDRHARVVWVNEKYATLLGLPSAEAPVGRDVEEIIPNSLMRQVVQTGQPILLDIMEFGSQPLVVTRMPLEDEAGRVIGAVGFVLYDRIHALKPMVAKFMQLQNELAEARRRLAAERRPRYSLADYIGNSPAVLEVKRLARRAAQQDATVLLTGETGTGKELLAQAIHGSSLRKDKPFVAVNVAAVPEALLEAEFFGTAPGAYTGADRKGRDGKLKVADGGTLFLDEIGDMPLDVQAKLLRALQEQEIEPLGANKVIRIDVRIIAATHVDLERLVEQGRFRPDLYYRLDVLRIELPPLRLIKPDLEALCETFLDQIAARTGTAVRSISPGGLVALSGHHWPGNMRELRNTMERAAALSDNQLLTEEDFRGILPKQADGAAPPASLPSYDEALALFERTTLSTALAAAGGKAAEAAKLLGMSRANFYKKLAKLGLSQY</sequence>
<dbReference type="InterPro" id="IPR058031">
    <property type="entry name" value="AAA_lid_NorR"/>
</dbReference>
<keyword evidence="6" id="KW-0010">Activator</keyword>
<protein>
    <submittedName>
        <fullName evidence="9">Sigma-54-dependent Fis family transcriptional regulator</fullName>
    </submittedName>
</protein>
<dbReference type="GO" id="GO:0043565">
    <property type="term" value="F:sequence-specific DNA binding"/>
    <property type="evidence" value="ECO:0007669"/>
    <property type="project" value="InterPro"/>
</dbReference>
<dbReference type="PANTHER" id="PTHR32071">
    <property type="entry name" value="TRANSCRIPTIONAL REGULATORY PROTEIN"/>
    <property type="match status" value="1"/>
</dbReference>
<evidence type="ECO:0000256" key="1">
    <source>
        <dbReference type="ARBA" id="ARBA00022741"/>
    </source>
</evidence>
<dbReference type="InterPro" id="IPR002078">
    <property type="entry name" value="Sigma_54_int"/>
</dbReference>
<dbReference type="PRINTS" id="PR01590">
    <property type="entry name" value="HTHFIS"/>
</dbReference>
<dbReference type="CDD" id="cd00130">
    <property type="entry name" value="PAS"/>
    <property type="match status" value="1"/>
</dbReference>
<dbReference type="FunFam" id="3.40.50.300:FF:000006">
    <property type="entry name" value="DNA-binding transcriptional regulator NtrC"/>
    <property type="match status" value="1"/>
</dbReference>
<dbReference type="InterPro" id="IPR003593">
    <property type="entry name" value="AAA+_ATPase"/>
</dbReference>
<dbReference type="SUPFAM" id="SSF46689">
    <property type="entry name" value="Homeodomain-like"/>
    <property type="match status" value="1"/>
</dbReference>
<dbReference type="GO" id="GO:0006355">
    <property type="term" value="P:regulation of DNA-templated transcription"/>
    <property type="evidence" value="ECO:0007669"/>
    <property type="project" value="InterPro"/>
</dbReference>
<dbReference type="Pfam" id="PF02954">
    <property type="entry name" value="HTH_8"/>
    <property type="match status" value="1"/>
</dbReference>
<dbReference type="PROSITE" id="PS00675">
    <property type="entry name" value="SIGMA54_INTERACT_1"/>
    <property type="match status" value="1"/>
</dbReference>
<evidence type="ECO:0000313" key="10">
    <source>
        <dbReference type="Proteomes" id="UP000646365"/>
    </source>
</evidence>
<dbReference type="CDD" id="cd00009">
    <property type="entry name" value="AAA"/>
    <property type="match status" value="1"/>
</dbReference>
<keyword evidence="2" id="KW-0067">ATP-binding</keyword>
<dbReference type="Gene3D" id="1.10.10.60">
    <property type="entry name" value="Homeodomain-like"/>
    <property type="match status" value="1"/>
</dbReference>
<dbReference type="GO" id="GO:0000160">
    <property type="term" value="P:phosphorelay signal transduction system"/>
    <property type="evidence" value="ECO:0007669"/>
    <property type="project" value="UniProtKB-KW"/>
</dbReference>
<dbReference type="InterPro" id="IPR002197">
    <property type="entry name" value="HTH_Fis"/>
</dbReference>
<dbReference type="AlphaFoldDB" id="A0A8J3E402"/>
<reference evidence="9" key="1">
    <citation type="journal article" date="2014" name="Int. J. Syst. Evol. Microbiol.">
        <title>Complete genome sequence of Corynebacterium casei LMG S-19264T (=DSM 44701T), isolated from a smear-ripened cheese.</title>
        <authorList>
            <consortium name="US DOE Joint Genome Institute (JGI-PGF)"/>
            <person name="Walter F."/>
            <person name="Albersmeier A."/>
            <person name="Kalinowski J."/>
            <person name="Ruckert C."/>
        </authorList>
    </citation>
    <scope>NUCLEOTIDE SEQUENCE</scope>
    <source>
        <strain evidence="9">CGMCC 1.15725</strain>
    </source>
</reference>
<dbReference type="InterPro" id="IPR025943">
    <property type="entry name" value="Sigma_54_int_dom_ATP-bd_2"/>
</dbReference>
<comment type="caution">
    <text evidence="9">The sequence shown here is derived from an EMBL/GenBank/DDBJ whole genome shotgun (WGS) entry which is preliminary data.</text>
</comment>
<dbReference type="Gene3D" id="3.30.450.20">
    <property type="entry name" value="PAS domain"/>
    <property type="match status" value="1"/>
</dbReference>
<reference evidence="9" key="2">
    <citation type="submission" date="2020-09" db="EMBL/GenBank/DDBJ databases">
        <authorList>
            <person name="Sun Q."/>
            <person name="Zhou Y."/>
        </authorList>
    </citation>
    <scope>NUCLEOTIDE SEQUENCE</scope>
    <source>
        <strain evidence="9">CGMCC 1.15725</strain>
    </source>
</reference>
<dbReference type="InterPro" id="IPR035965">
    <property type="entry name" value="PAS-like_dom_sf"/>
</dbReference>
<gene>
    <name evidence="9" type="ORF">GCM10011611_27590</name>
</gene>
<dbReference type="EMBL" id="BMJQ01000006">
    <property type="protein sequence ID" value="GGF20057.1"/>
    <property type="molecule type" value="Genomic_DNA"/>
</dbReference>
<dbReference type="PROSITE" id="PS00688">
    <property type="entry name" value="SIGMA54_INTERACT_3"/>
    <property type="match status" value="1"/>
</dbReference>
<keyword evidence="7" id="KW-0804">Transcription</keyword>
<evidence type="ECO:0000256" key="7">
    <source>
        <dbReference type="ARBA" id="ARBA00023163"/>
    </source>
</evidence>
<keyword evidence="10" id="KW-1185">Reference proteome</keyword>
<evidence type="ECO:0000256" key="4">
    <source>
        <dbReference type="ARBA" id="ARBA00023015"/>
    </source>
</evidence>
<dbReference type="InterPro" id="IPR000014">
    <property type="entry name" value="PAS"/>
</dbReference>
<name>A0A8J3E402_9PROT</name>
<organism evidence="9 10">
    <name type="scientific">Aliidongia dinghuensis</name>
    <dbReference type="NCBI Taxonomy" id="1867774"/>
    <lineage>
        <taxon>Bacteria</taxon>
        <taxon>Pseudomonadati</taxon>
        <taxon>Pseudomonadota</taxon>
        <taxon>Alphaproteobacteria</taxon>
        <taxon>Rhodospirillales</taxon>
        <taxon>Dongiaceae</taxon>
        <taxon>Aliidongia</taxon>
    </lineage>
</organism>
<dbReference type="InterPro" id="IPR025944">
    <property type="entry name" value="Sigma_54_int_dom_CS"/>
</dbReference>
<proteinExistence type="predicted"/>
<evidence type="ECO:0000313" key="9">
    <source>
        <dbReference type="EMBL" id="GGF20057.1"/>
    </source>
</evidence>
<keyword evidence="5" id="KW-0238">DNA-binding</keyword>
<evidence type="ECO:0000259" key="8">
    <source>
        <dbReference type="PROSITE" id="PS50045"/>
    </source>
</evidence>
<dbReference type="Gene3D" id="3.40.50.300">
    <property type="entry name" value="P-loop containing nucleotide triphosphate hydrolases"/>
    <property type="match status" value="1"/>
</dbReference>
<accession>A0A8J3E402</accession>
<evidence type="ECO:0000256" key="5">
    <source>
        <dbReference type="ARBA" id="ARBA00023125"/>
    </source>
</evidence>
<dbReference type="PROSITE" id="PS50045">
    <property type="entry name" value="SIGMA54_INTERACT_4"/>
    <property type="match status" value="1"/>
</dbReference>
<dbReference type="InterPro" id="IPR027417">
    <property type="entry name" value="P-loop_NTPase"/>
</dbReference>
<dbReference type="PROSITE" id="PS00676">
    <property type="entry name" value="SIGMA54_INTERACT_2"/>
    <property type="match status" value="1"/>
</dbReference>
<evidence type="ECO:0000256" key="2">
    <source>
        <dbReference type="ARBA" id="ARBA00022840"/>
    </source>
</evidence>
<keyword evidence="1" id="KW-0547">Nucleotide-binding</keyword>
<dbReference type="Pfam" id="PF25601">
    <property type="entry name" value="AAA_lid_14"/>
    <property type="match status" value="1"/>
</dbReference>
<dbReference type="Proteomes" id="UP000646365">
    <property type="component" value="Unassembled WGS sequence"/>
</dbReference>
<dbReference type="Pfam" id="PF00158">
    <property type="entry name" value="Sigma54_activat"/>
    <property type="match status" value="1"/>
</dbReference>
<dbReference type="PANTHER" id="PTHR32071:SF99">
    <property type="entry name" value="TRANSCRIPTIONAL REGULATORY PROTEIN"/>
    <property type="match status" value="1"/>
</dbReference>
<dbReference type="SUPFAM" id="SSF52540">
    <property type="entry name" value="P-loop containing nucleoside triphosphate hydrolases"/>
    <property type="match status" value="1"/>
</dbReference>